<protein>
    <recommendedName>
        <fullName evidence="6">G-patch domain-containing protein</fullName>
    </recommendedName>
</protein>
<dbReference type="Pfam" id="PF01585">
    <property type="entry name" value="G-patch"/>
    <property type="match status" value="1"/>
</dbReference>
<dbReference type="PROSITE" id="PS50174">
    <property type="entry name" value="G_PATCH"/>
    <property type="match status" value="1"/>
</dbReference>
<keyword evidence="2" id="KW-0547">Nucleotide-binding</keyword>
<dbReference type="SMART" id="SM00983">
    <property type="entry name" value="TPK_B1_binding"/>
    <property type="match status" value="1"/>
</dbReference>
<dbReference type="InterPro" id="IPR036759">
    <property type="entry name" value="TPK_catalytic_sf"/>
</dbReference>
<dbReference type="GO" id="GO:0016301">
    <property type="term" value="F:kinase activity"/>
    <property type="evidence" value="ECO:0007669"/>
    <property type="project" value="UniProtKB-KW"/>
</dbReference>
<keyword evidence="3" id="KW-0418">Kinase</keyword>
<feature type="region of interest" description="Disordered" evidence="5">
    <location>
        <begin position="1"/>
        <end position="35"/>
    </location>
</feature>
<dbReference type="SUPFAM" id="SSF63999">
    <property type="entry name" value="Thiamin pyrophosphokinase, catalytic domain"/>
    <property type="match status" value="1"/>
</dbReference>
<dbReference type="InterPro" id="IPR007371">
    <property type="entry name" value="TPK_catalytic"/>
</dbReference>
<dbReference type="PANTHER" id="PTHR23329">
    <property type="entry name" value="TUFTELIN-INTERACTING PROTEIN 11-RELATED"/>
    <property type="match status" value="1"/>
</dbReference>
<dbReference type="Pfam" id="PF04263">
    <property type="entry name" value="TPK_catalytic"/>
    <property type="match status" value="1"/>
</dbReference>
<proteinExistence type="predicted"/>
<evidence type="ECO:0000256" key="1">
    <source>
        <dbReference type="ARBA" id="ARBA00022679"/>
    </source>
</evidence>
<dbReference type="Gene3D" id="3.40.50.10240">
    <property type="entry name" value="Thiamin pyrophosphokinase, catalytic domain"/>
    <property type="match status" value="1"/>
</dbReference>
<feature type="compositionally biased region" description="Polar residues" evidence="5">
    <location>
        <begin position="350"/>
        <end position="370"/>
    </location>
</feature>
<feature type="compositionally biased region" description="Polar residues" evidence="5">
    <location>
        <begin position="99"/>
        <end position="115"/>
    </location>
</feature>
<dbReference type="GO" id="GO:0006772">
    <property type="term" value="P:thiamine metabolic process"/>
    <property type="evidence" value="ECO:0007669"/>
    <property type="project" value="InterPro"/>
</dbReference>
<dbReference type="GO" id="GO:0003676">
    <property type="term" value="F:nucleic acid binding"/>
    <property type="evidence" value="ECO:0007669"/>
    <property type="project" value="InterPro"/>
</dbReference>
<dbReference type="Proteomes" id="UP000750522">
    <property type="component" value="Unassembled WGS sequence"/>
</dbReference>
<feature type="domain" description="G-patch" evidence="6">
    <location>
        <begin position="220"/>
        <end position="266"/>
    </location>
</feature>
<dbReference type="GO" id="GO:0005524">
    <property type="term" value="F:ATP binding"/>
    <property type="evidence" value="ECO:0007669"/>
    <property type="project" value="UniProtKB-KW"/>
</dbReference>
<accession>A0A9P5KTG9</accession>
<feature type="compositionally biased region" description="Polar residues" evidence="5">
    <location>
        <begin position="64"/>
        <end position="79"/>
    </location>
</feature>
<evidence type="ECO:0000256" key="5">
    <source>
        <dbReference type="SAM" id="MobiDB-lite"/>
    </source>
</evidence>
<comment type="caution">
    <text evidence="7">The sequence shown here is derived from an EMBL/GenBank/DDBJ whole genome shotgun (WGS) entry which is preliminary data.</text>
</comment>
<feature type="region of interest" description="Disordered" evidence="5">
    <location>
        <begin position="350"/>
        <end position="375"/>
    </location>
</feature>
<feature type="compositionally biased region" description="Low complexity" evidence="5">
    <location>
        <begin position="153"/>
        <end position="169"/>
    </location>
</feature>
<dbReference type="GO" id="GO:0009229">
    <property type="term" value="P:thiamine diphosphate biosynthetic process"/>
    <property type="evidence" value="ECO:0007669"/>
    <property type="project" value="InterPro"/>
</dbReference>
<evidence type="ECO:0000256" key="2">
    <source>
        <dbReference type="ARBA" id="ARBA00022741"/>
    </source>
</evidence>
<gene>
    <name evidence="7" type="ORF">DV451_003494</name>
</gene>
<dbReference type="InterPro" id="IPR006282">
    <property type="entry name" value="Thi_PPkinase"/>
</dbReference>
<evidence type="ECO:0000313" key="8">
    <source>
        <dbReference type="Proteomes" id="UP000750522"/>
    </source>
</evidence>
<dbReference type="InterPro" id="IPR007373">
    <property type="entry name" value="Thiamin_PyroPKinase_B1-bd"/>
</dbReference>
<reference evidence="7" key="2">
    <citation type="submission" date="2020-01" db="EMBL/GenBank/DDBJ databases">
        <authorList>
            <person name="Perkins V."/>
            <person name="Lessard M.-H."/>
            <person name="Dugat-Bony E."/>
            <person name="Frenette M."/>
            <person name="Labrie S."/>
        </authorList>
    </citation>
    <scope>NUCLEOTIDE SEQUENCE</scope>
    <source>
        <strain evidence="7">LMA-70</strain>
    </source>
</reference>
<organism evidence="7 8">
    <name type="scientific">Geotrichum candidum</name>
    <name type="common">Oospora lactis</name>
    <name type="synonym">Dipodascus geotrichum</name>
    <dbReference type="NCBI Taxonomy" id="1173061"/>
    <lineage>
        <taxon>Eukaryota</taxon>
        <taxon>Fungi</taxon>
        <taxon>Dikarya</taxon>
        <taxon>Ascomycota</taxon>
        <taxon>Saccharomycotina</taxon>
        <taxon>Dipodascomycetes</taxon>
        <taxon>Dipodascales</taxon>
        <taxon>Dipodascaceae</taxon>
        <taxon>Geotrichum</taxon>
    </lineage>
</organism>
<dbReference type="Pfam" id="PF04265">
    <property type="entry name" value="TPK_B1_binding"/>
    <property type="match status" value="1"/>
</dbReference>
<dbReference type="GO" id="GO:0000390">
    <property type="term" value="P:spliceosomal complex disassembly"/>
    <property type="evidence" value="ECO:0007669"/>
    <property type="project" value="InterPro"/>
</dbReference>
<keyword evidence="4" id="KW-0067">ATP-binding</keyword>
<dbReference type="InterPro" id="IPR036371">
    <property type="entry name" value="TPK_B1-bd_sf"/>
</dbReference>
<dbReference type="SUPFAM" id="SSF63862">
    <property type="entry name" value="Thiamin pyrophosphokinase, substrate-binding domain"/>
    <property type="match status" value="1"/>
</dbReference>
<dbReference type="GO" id="GO:0030975">
    <property type="term" value="F:thiamine binding"/>
    <property type="evidence" value="ECO:0007669"/>
    <property type="project" value="InterPro"/>
</dbReference>
<reference evidence="7" key="1">
    <citation type="journal article" date="2020" name="Front. Microbiol.">
        <title>Phenotypic and Genetic Characterization of the Cheese Ripening Yeast Geotrichum candidum.</title>
        <authorList>
            <person name="Perkins V."/>
            <person name="Vignola S."/>
            <person name="Lessard M.H."/>
            <person name="Plante P.L."/>
            <person name="Corbeil J."/>
            <person name="Dugat-Bony E."/>
            <person name="Frenette M."/>
            <person name="Labrie S."/>
        </authorList>
    </citation>
    <scope>NUCLEOTIDE SEQUENCE</scope>
    <source>
        <strain evidence="7">LMA-70</strain>
    </source>
</reference>
<dbReference type="PANTHER" id="PTHR23329:SF1">
    <property type="entry name" value="TUFTELIN-INTERACTING PROTEIN 11"/>
    <property type="match status" value="1"/>
</dbReference>
<dbReference type="GO" id="GO:0004788">
    <property type="term" value="F:thiamine diphosphokinase activity"/>
    <property type="evidence" value="ECO:0007669"/>
    <property type="project" value="InterPro"/>
</dbReference>
<name>A0A9P5KTG9_GEOCN</name>
<dbReference type="AlphaFoldDB" id="A0A9P5KTG9"/>
<dbReference type="InterPro" id="IPR000467">
    <property type="entry name" value="G_patch_dom"/>
</dbReference>
<keyword evidence="1" id="KW-0808">Transferase</keyword>
<evidence type="ECO:0000256" key="3">
    <source>
        <dbReference type="ARBA" id="ARBA00022777"/>
    </source>
</evidence>
<feature type="region of interest" description="Disordered" evidence="5">
    <location>
        <begin position="268"/>
        <end position="315"/>
    </location>
</feature>
<evidence type="ECO:0000256" key="4">
    <source>
        <dbReference type="ARBA" id="ARBA00022840"/>
    </source>
</evidence>
<feature type="compositionally biased region" description="Polar residues" evidence="5">
    <location>
        <begin position="181"/>
        <end position="191"/>
    </location>
</feature>
<dbReference type="EMBL" id="QQZK01000077">
    <property type="protein sequence ID" value="KAF5098215.1"/>
    <property type="molecule type" value="Genomic_DNA"/>
</dbReference>
<dbReference type="Gene3D" id="2.60.120.320">
    <property type="entry name" value="Thiamin pyrophosphokinase, thiamin-binding domain"/>
    <property type="match status" value="1"/>
</dbReference>
<dbReference type="InterPro" id="IPR045211">
    <property type="entry name" value="TFP11/STIP/Ntr1"/>
</dbReference>
<dbReference type="GO" id="GO:0071008">
    <property type="term" value="C:U2-type post-mRNA release spliceosomal complex"/>
    <property type="evidence" value="ECO:0007669"/>
    <property type="project" value="TreeGrafter"/>
</dbReference>
<feature type="compositionally biased region" description="Acidic residues" evidence="5">
    <location>
        <begin position="1"/>
        <end position="11"/>
    </location>
</feature>
<feature type="region of interest" description="Disordered" evidence="5">
    <location>
        <begin position="62"/>
        <end position="217"/>
    </location>
</feature>
<dbReference type="CDD" id="cd07995">
    <property type="entry name" value="TPK"/>
    <property type="match status" value="1"/>
</dbReference>
<dbReference type="SMART" id="SM00443">
    <property type="entry name" value="G_patch"/>
    <property type="match status" value="1"/>
</dbReference>
<dbReference type="FunFam" id="2.60.120.320:FF:000001">
    <property type="entry name" value="Thiamine pyrophosphokinase"/>
    <property type="match status" value="1"/>
</dbReference>
<evidence type="ECO:0000259" key="6">
    <source>
        <dbReference type="PROSITE" id="PS50174"/>
    </source>
</evidence>
<sequence>MASSSSEDDLEEQLRKGFGGRNQRDRKRRKVNGKEFGMLGDFALDDAGRDDDLRYQPVMFASANKGTTSIDLGQNTEANGENPDKKTSKFKLGMMSFAKSGQQSTTASTEMSTDNNSEKQKPSGFKLGMMSFAKPGEVASSTTASQETDRPRMGMGAMNSMMNNFAGFGASKSNSEDENPTPRNTWSSFNIPDTKSPPPAKATKQTPKPSNKKASKDSATYGIGAALMAKMGYVSGKGLGSDGKGILNPIEHKMRPQGLGLGGIKERTAQAKAEAKRQGHIVSDDESDSEADNKKRKGKGVVGTAQAKERAQRKAKDIYKTIHDMEAENLHVPAGLKNIVLMTQEGQGSSVSLDSLHQSRTGTPGSSTVSDDGEERKLDAQLEFDKAYEDLNRFAKEWKTYKSRKEYVDFETKQINGKLDVVLSEISKLEGILAAFDGIDENTDLNKVVDVLESVQYQYVKEIGPFHLDELAVAAFASPFKRALAEWDPLAEPTKFKDEFTRLRDFDSIRPGVREFYNSQRTVVQHSSDQDSTDFMKCVQFAKQHLAPEFDLIVFGGLGGRVDQSFHSLHHLFLSAFPARPAAEGAESTGPLGAGSDDSRDTTQVDMQVYLVSPESVTFLIPEGGAARVRTPLAYLGPTCGLIPLAGPTKITTHGLEWDVSDWPTSFGSRVSTSNHILHDFTEVETVGNPILFTVELRK</sequence>
<evidence type="ECO:0000313" key="7">
    <source>
        <dbReference type="EMBL" id="KAF5098215.1"/>
    </source>
</evidence>
<feature type="compositionally biased region" description="Basic and acidic residues" evidence="5">
    <location>
        <begin position="268"/>
        <end position="277"/>
    </location>
</feature>